<dbReference type="EMBL" id="MU003531">
    <property type="protein sequence ID" value="KAF2465210.1"/>
    <property type="molecule type" value="Genomic_DNA"/>
</dbReference>
<proteinExistence type="predicted"/>
<dbReference type="Proteomes" id="UP000799755">
    <property type="component" value="Unassembled WGS sequence"/>
</dbReference>
<evidence type="ECO:0000313" key="1">
    <source>
        <dbReference type="EMBL" id="KAF2465210.1"/>
    </source>
</evidence>
<reference evidence="1" key="1">
    <citation type="journal article" date="2020" name="Stud. Mycol.">
        <title>101 Dothideomycetes genomes: a test case for predicting lifestyles and emergence of pathogens.</title>
        <authorList>
            <person name="Haridas S."/>
            <person name="Albert R."/>
            <person name="Binder M."/>
            <person name="Bloem J."/>
            <person name="Labutti K."/>
            <person name="Salamov A."/>
            <person name="Andreopoulos B."/>
            <person name="Baker S."/>
            <person name="Barry K."/>
            <person name="Bills G."/>
            <person name="Bluhm B."/>
            <person name="Cannon C."/>
            <person name="Castanera R."/>
            <person name="Culley D."/>
            <person name="Daum C."/>
            <person name="Ezra D."/>
            <person name="Gonzalez J."/>
            <person name="Henrissat B."/>
            <person name="Kuo A."/>
            <person name="Liang C."/>
            <person name="Lipzen A."/>
            <person name="Lutzoni F."/>
            <person name="Magnuson J."/>
            <person name="Mondo S."/>
            <person name="Nolan M."/>
            <person name="Ohm R."/>
            <person name="Pangilinan J."/>
            <person name="Park H.-J."/>
            <person name="Ramirez L."/>
            <person name="Alfaro M."/>
            <person name="Sun H."/>
            <person name="Tritt A."/>
            <person name="Yoshinaga Y."/>
            <person name="Zwiers L.-H."/>
            <person name="Turgeon B."/>
            <person name="Goodwin S."/>
            <person name="Spatafora J."/>
            <person name="Crous P."/>
            <person name="Grigoriev I."/>
        </authorList>
    </citation>
    <scope>NUCLEOTIDE SEQUENCE</scope>
    <source>
        <strain evidence="1">ATCC 200398</strain>
    </source>
</reference>
<evidence type="ECO:0000313" key="2">
    <source>
        <dbReference type="Proteomes" id="UP000799755"/>
    </source>
</evidence>
<organism evidence="1 2">
    <name type="scientific">Lindgomyces ingoldianus</name>
    <dbReference type="NCBI Taxonomy" id="673940"/>
    <lineage>
        <taxon>Eukaryota</taxon>
        <taxon>Fungi</taxon>
        <taxon>Dikarya</taxon>
        <taxon>Ascomycota</taxon>
        <taxon>Pezizomycotina</taxon>
        <taxon>Dothideomycetes</taxon>
        <taxon>Pleosporomycetidae</taxon>
        <taxon>Pleosporales</taxon>
        <taxon>Lindgomycetaceae</taxon>
        <taxon>Lindgomyces</taxon>
    </lineage>
</organism>
<sequence length="288" mass="33446">MTFSSSQKAGYRVLKQDEEGEPLMIRKAHSSCQRGLWLVSILNITLFIWTISSIAFGDIAKRRVRNRPLNEVNTYSPLLEEIDIQFYTTRVNGSLFNDPPTIWRDPPSNEVDAAWDEIAKIELFTVSGDEVRRMGKDPGRTAQAPESWGLGADRHIVQLDGQHVLHCLNSLRKYAHYDYYYRPQYGDKLPALHEAHKSHCTHILLQALTCQPSVNLITHDWMEEQKHPWPDFNIERKCQNHDAWIEYQSRKKITTEQWRTIPIPDNVVKLPLLPQLGDMEDPGDHRRV</sequence>
<name>A0ACB6QEC9_9PLEO</name>
<accession>A0ACB6QEC9</accession>
<comment type="caution">
    <text evidence="1">The sequence shown here is derived from an EMBL/GenBank/DDBJ whole genome shotgun (WGS) entry which is preliminary data.</text>
</comment>
<protein>
    <submittedName>
        <fullName evidence="1">Uncharacterized protein</fullName>
    </submittedName>
</protein>
<keyword evidence="2" id="KW-1185">Reference proteome</keyword>
<gene>
    <name evidence="1" type="ORF">BDR25DRAFT_295678</name>
</gene>